<evidence type="ECO:0000259" key="6">
    <source>
        <dbReference type="PROSITE" id="PS51686"/>
    </source>
</evidence>
<dbReference type="InterPro" id="IPR023267">
    <property type="entry name" value="RCMT"/>
</dbReference>
<evidence type="ECO:0000256" key="5">
    <source>
        <dbReference type="PROSITE-ProRule" id="PRU01023"/>
    </source>
</evidence>
<dbReference type="Gene3D" id="3.30.70.1170">
    <property type="entry name" value="Sun protein, domain 3"/>
    <property type="match status" value="1"/>
</dbReference>
<comment type="caution">
    <text evidence="5">Lacks conserved residue(s) required for the propagation of feature annotation.</text>
</comment>
<dbReference type="PRINTS" id="PR02008">
    <property type="entry name" value="RCMTFAMILY"/>
</dbReference>
<dbReference type="InterPro" id="IPR049560">
    <property type="entry name" value="MeTrfase_RsmB-F_NOP2_cat"/>
</dbReference>
<comment type="similarity">
    <text evidence="5">Belongs to the class I-like SAM-binding methyltransferase superfamily. RsmB/NOP family.</text>
</comment>
<name>A0A1T3MPR5_9FLAO</name>
<keyword evidence="1 5" id="KW-0489">Methyltransferase</keyword>
<feature type="binding site" evidence="5">
    <location>
        <position position="283"/>
    </location>
    <ligand>
        <name>S-adenosyl-L-methionine</name>
        <dbReference type="ChEBI" id="CHEBI:59789"/>
    </ligand>
</feature>
<feature type="domain" description="SAM-dependent MTase RsmB/NOP-type" evidence="6">
    <location>
        <begin position="142"/>
        <end position="401"/>
    </location>
</feature>
<feature type="binding site" evidence="5">
    <location>
        <position position="301"/>
    </location>
    <ligand>
        <name>S-adenosyl-L-methionine</name>
        <dbReference type="ChEBI" id="CHEBI:59789"/>
    </ligand>
</feature>
<dbReference type="CDD" id="cd02440">
    <property type="entry name" value="AdoMet_MTases"/>
    <property type="match status" value="1"/>
</dbReference>
<evidence type="ECO:0000256" key="2">
    <source>
        <dbReference type="ARBA" id="ARBA00022679"/>
    </source>
</evidence>
<dbReference type="PANTHER" id="PTHR22807">
    <property type="entry name" value="NOP2 YEAST -RELATED NOL1/NOP2/FMU SUN DOMAIN-CONTAINING"/>
    <property type="match status" value="1"/>
</dbReference>
<dbReference type="Pfam" id="PF22458">
    <property type="entry name" value="RsmF-B_ferredox"/>
    <property type="match status" value="1"/>
</dbReference>
<dbReference type="Pfam" id="PF01189">
    <property type="entry name" value="Methyltr_RsmB-F"/>
    <property type="match status" value="1"/>
</dbReference>
<dbReference type="InterPro" id="IPR029063">
    <property type="entry name" value="SAM-dependent_MTases_sf"/>
</dbReference>
<evidence type="ECO:0000256" key="4">
    <source>
        <dbReference type="ARBA" id="ARBA00022884"/>
    </source>
</evidence>
<dbReference type="RefSeq" id="WP_078771798.1">
    <property type="nucleotide sequence ID" value="NZ_CBCSBR010000015.1"/>
</dbReference>
<gene>
    <name evidence="7" type="ORF">BAZ10_03210</name>
</gene>
<dbReference type="Gene3D" id="3.40.50.150">
    <property type="entry name" value="Vaccinia Virus protein VP39"/>
    <property type="match status" value="1"/>
</dbReference>
<evidence type="ECO:0000313" key="8">
    <source>
        <dbReference type="Proteomes" id="UP000190813"/>
    </source>
</evidence>
<evidence type="ECO:0000313" key="7">
    <source>
        <dbReference type="EMBL" id="OPC66250.1"/>
    </source>
</evidence>
<dbReference type="EMBL" id="MAHX01000013">
    <property type="protein sequence ID" value="OPC66250.1"/>
    <property type="molecule type" value="Genomic_DNA"/>
</dbReference>
<dbReference type="GO" id="GO:0001510">
    <property type="term" value="P:RNA methylation"/>
    <property type="evidence" value="ECO:0007669"/>
    <property type="project" value="InterPro"/>
</dbReference>
<keyword evidence="2 5" id="KW-0808">Transferase</keyword>
<organism evidence="7 8">
    <name type="scientific">Elizabethkingia occulta</name>
    <dbReference type="NCBI Taxonomy" id="1867263"/>
    <lineage>
        <taxon>Bacteria</taxon>
        <taxon>Pseudomonadati</taxon>
        <taxon>Bacteroidota</taxon>
        <taxon>Flavobacteriia</taxon>
        <taxon>Flavobacteriales</taxon>
        <taxon>Weeksellaceae</taxon>
        <taxon>Elizabethkingia</taxon>
    </lineage>
</organism>
<keyword evidence="3 5" id="KW-0949">S-adenosyl-L-methionine</keyword>
<dbReference type="AlphaFoldDB" id="A0A1T3MPR5"/>
<protein>
    <submittedName>
        <fullName evidence="7">RNA methyltransferase</fullName>
    </submittedName>
</protein>
<dbReference type="SUPFAM" id="SSF53335">
    <property type="entry name" value="S-adenosyl-L-methionine-dependent methyltransferases"/>
    <property type="match status" value="1"/>
</dbReference>
<feature type="binding site" evidence="5">
    <location>
        <position position="256"/>
    </location>
    <ligand>
        <name>S-adenosyl-L-methionine</name>
        <dbReference type="ChEBI" id="CHEBI:59789"/>
    </ligand>
</feature>
<keyword evidence="8" id="KW-1185">Reference proteome</keyword>
<proteinExistence type="inferred from homology"/>
<comment type="caution">
    <text evidence="7">The sequence shown here is derived from an EMBL/GenBank/DDBJ whole genome shotgun (WGS) entry which is preliminary data.</text>
</comment>
<dbReference type="GO" id="GO:0008173">
    <property type="term" value="F:RNA methyltransferase activity"/>
    <property type="evidence" value="ECO:0007669"/>
    <property type="project" value="InterPro"/>
</dbReference>
<reference evidence="7 8" key="1">
    <citation type="submission" date="2016-06" db="EMBL/GenBank/DDBJ databases">
        <title>Revisiting the taxonomy of the Elizabethkingia Genus based on Whole-Genome Sequencing, Optical Mapping, and MALDI-TOF.</title>
        <authorList>
            <person name="Nicholson A.C."/>
        </authorList>
    </citation>
    <scope>NUCLEOTIDE SEQUENCE [LARGE SCALE GENOMIC DNA]</scope>
    <source>
        <strain evidence="7 8">G4070</strain>
    </source>
</reference>
<evidence type="ECO:0000256" key="1">
    <source>
        <dbReference type="ARBA" id="ARBA00022603"/>
    </source>
</evidence>
<feature type="active site" description="Nucleophile" evidence="5">
    <location>
        <position position="354"/>
    </location>
</feature>
<keyword evidence="4 5" id="KW-0694">RNA-binding</keyword>
<dbReference type="InterPro" id="IPR001678">
    <property type="entry name" value="MeTrfase_RsmB-F_NOP2_dom"/>
</dbReference>
<dbReference type="Proteomes" id="UP000190813">
    <property type="component" value="Unassembled WGS sequence"/>
</dbReference>
<dbReference type="InterPro" id="IPR054728">
    <property type="entry name" value="RsmB-like_ferredoxin"/>
</dbReference>
<evidence type="ECO:0000256" key="3">
    <source>
        <dbReference type="ARBA" id="ARBA00022691"/>
    </source>
</evidence>
<dbReference type="PANTHER" id="PTHR22807:SF53">
    <property type="entry name" value="RIBOSOMAL RNA SMALL SUBUNIT METHYLTRANSFERASE B-RELATED"/>
    <property type="match status" value="1"/>
</dbReference>
<sequence>MELIHRNLLIGIHDALQETFFEKNKYADKVIERLLKAHRKWGSQDRAVVSEIFYNIIRWKKRLEYYMGEGAKPGNIYRMILAYLLWTKTHYKKFEEFEGIKIADILNKLKKGTVPTKAVQYSIPEWLAETLEKELGANWEKEMDALNDPAPTVLRVNTLKTTKEKLIEELQKSEIESHAVRGYEDAVELEEKKNVFLTEAFKKGMFEVQDASSQLIGRFLDVKEGMRVVDACAGAGGKTLHIAALMKNKGQIIALDIFEWKLAELKRRAKRAGAHNIETRVIDDNKVIKRLHNSADRLLIDAPCSGLGVLKRNPDSKWKIDQDFIDRIKKEQENILQDYSKIIKKGGQMVYATCSILPSENTLQTKNFIEKNPEYELIGEEKIMPSHGYDGFYMALIQRKG</sequence>
<accession>A0A1T3MPR5</accession>
<dbReference type="PROSITE" id="PS51686">
    <property type="entry name" value="SAM_MT_RSMB_NOP"/>
    <property type="match status" value="1"/>
</dbReference>
<dbReference type="GO" id="GO:0003723">
    <property type="term" value="F:RNA binding"/>
    <property type="evidence" value="ECO:0007669"/>
    <property type="project" value="UniProtKB-UniRule"/>
</dbReference>